<evidence type="ECO:0000256" key="14">
    <source>
        <dbReference type="ARBA" id="ARBA00022991"/>
    </source>
</evidence>
<evidence type="ECO:0000256" key="7">
    <source>
        <dbReference type="ARBA" id="ARBA00022630"/>
    </source>
</evidence>
<name>A0AA44EHM9_9HYPH</name>
<dbReference type="EC" id="2.7.13.3" evidence="2"/>
<dbReference type="GO" id="GO:0004673">
    <property type="term" value="F:protein histidine kinase activity"/>
    <property type="evidence" value="ECO:0007669"/>
    <property type="project" value="UniProtKB-EC"/>
</dbReference>
<dbReference type="SMART" id="SM00911">
    <property type="entry name" value="HWE_HK"/>
    <property type="match status" value="1"/>
</dbReference>
<keyword evidence="4" id="KW-0600">Photoreceptor protein</keyword>
<keyword evidence="6" id="KW-0716">Sensory transduction</keyword>
<evidence type="ECO:0000313" key="19">
    <source>
        <dbReference type="EMBL" id="NRF18424.1"/>
    </source>
</evidence>
<dbReference type="InterPro" id="IPR011102">
    <property type="entry name" value="Sig_transdc_His_kinase_HWE"/>
</dbReference>
<evidence type="ECO:0000256" key="6">
    <source>
        <dbReference type="ARBA" id="ARBA00022606"/>
    </source>
</evidence>
<dbReference type="SUPFAM" id="SSF55785">
    <property type="entry name" value="PYP-like sensor domain (PAS domain)"/>
    <property type="match status" value="1"/>
</dbReference>
<evidence type="ECO:0000256" key="9">
    <source>
        <dbReference type="ARBA" id="ARBA00022679"/>
    </source>
</evidence>
<dbReference type="GO" id="GO:0006355">
    <property type="term" value="P:regulation of DNA-templated transcription"/>
    <property type="evidence" value="ECO:0007669"/>
    <property type="project" value="InterPro"/>
</dbReference>
<dbReference type="InterPro" id="IPR036890">
    <property type="entry name" value="HATPase_C_sf"/>
</dbReference>
<dbReference type="SMART" id="SM00091">
    <property type="entry name" value="PAS"/>
    <property type="match status" value="1"/>
</dbReference>
<dbReference type="AlphaFoldDB" id="A0AA44EHM9"/>
<gene>
    <name evidence="19" type="ORF">FOB26_04805</name>
</gene>
<dbReference type="InterPro" id="IPR013767">
    <property type="entry name" value="PAS_fold"/>
</dbReference>
<dbReference type="NCBIfam" id="TIGR00229">
    <property type="entry name" value="sensory_box"/>
    <property type="match status" value="1"/>
</dbReference>
<dbReference type="PANTHER" id="PTHR41523">
    <property type="entry name" value="TWO-COMPONENT SYSTEM SENSOR PROTEIN"/>
    <property type="match status" value="1"/>
</dbReference>
<evidence type="ECO:0000256" key="8">
    <source>
        <dbReference type="ARBA" id="ARBA00022643"/>
    </source>
</evidence>
<keyword evidence="10" id="KW-0677">Repeat</keyword>
<dbReference type="SMART" id="SM00086">
    <property type="entry name" value="PAC"/>
    <property type="match status" value="1"/>
</dbReference>
<feature type="domain" description="PAS" evidence="17">
    <location>
        <begin position="22"/>
        <end position="91"/>
    </location>
</feature>
<organism evidence="19 20">
    <name type="scientific">Agrobacterium pusense</name>
    <dbReference type="NCBI Taxonomy" id="648995"/>
    <lineage>
        <taxon>Bacteria</taxon>
        <taxon>Pseudomonadati</taxon>
        <taxon>Pseudomonadota</taxon>
        <taxon>Alphaproteobacteria</taxon>
        <taxon>Hyphomicrobiales</taxon>
        <taxon>Rhizobiaceae</taxon>
        <taxon>Rhizobium/Agrobacterium group</taxon>
        <taxon>Agrobacterium</taxon>
    </lineage>
</organism>
<evidence type="ECO:0000256" key="5">
    <source>
        <dbReference type="ARBA" id="ARBA00022553"/>
    </source>
</evidence>
<dbReference type="InterPro" id="IPR000700">
    <property type="entry name" value="PAS-assoc_C"/>
</dbReference>
<dbReference type="Pfam" id="PF00989">
    <property type="entry name" value="PAS"/>
    <property type="match status" value="1"/>
</dbReference>
<evidence type="ECO:0000259" key="18">
    <source>
        <dbReference type="PROSITE" id="PS50113"/>
    </source>
</evidence>
<dbReference type="InterPro" id="IPR001610">
    <property type="entry name" value="PAC"/>
</dbReference>
<dbReference type="InterPro" id="IPR035965">
    <property type="entry name" value="PAS-like_dom_sf"/>
</dbReference>
<dbReference type="Gene3D" id="3.30.450.20">
    <property type="entry name" value="PAS domain"/>
    <property type="match status" value="1"/>
</dbReference>
<evidence type="ECO:0000256" key="13">
    <source>
        <dbReference type="ARBA" id="ARBA00022840"/>
    </source>
</evidence>
<keyword evidence="7" id="KW-0285">Flavoprotein</keyword>
<dbReference type="PANTHER" id="PTHR41523:SF8">
    <property type="entry name" value="ETHYLENE RESPONSE SENSOR PROTEIN"/>
    <property type="match status" value="1"/>
</dbReference>
<dbReference type="RefSeq" id="WP_172873319.1">
    <property type="nucleotide sequence ID" value="NZ_JABRWL010000003.1"/>
</dbReference>
<keyword evidence="19" id="KW-0614">Plasmid</keyword>
<keyword evidence="14" id="KW-0157">Chromophore</keyword>
<keyword evidence="12" id="KW-0418">Kinase</keyword>
<dbReference type="GO" id="GO:0005524">
    <property type="term" value="F:ATP binding"/>
    <property type="evidence" value="ECO:0007669"/>
    <property type="project" value="UniProtKB-KW"/>
</dbReference>
<keyword evidence="20" id="KW-1185">Reference proteome</keyword>
<dbReference type="PROSITE" id="PS50112">
    <property type="entry name" value="PAS"/>
    <property type="match status" value="1"/>
</dbReference>
<evidence type="ECO:0000256" key="16">
    <source>
        <dbReference type="ARBA" id="ARBA00023170"/>
    </source>
</evidence>
<dbReference type="Gene3D" id="3.30.565.10">
    <property type="entry name" value="Histidine kinase-like ATPase, C-terminal domain"/>
    <property type="match status" value="1"/>
</dbReference>
<evidence type="ECO:0000313" key="20">
    <source>
        <dbReference type="Proteomes" id="UP001155820"/>
    </source>
</evidence>
<keyword evidence="8" id="KW-0288">FMN</keyword>
<evidence type="ECO:0000256" key="2">
    <source>
        <dbReference type="ARBA" id="ARBA00012438"/>
    </source>
</evidence>
<dbReference type="Proteomes" id="UP001155820">
    <property type="component" value="Unassembled WGS sequence"/>
</dbReference>
<geneLocation type="plasmid" evidence="19">
    <name>unnamed5</name>
</geneLocation>
<proteinExistence type="predicted"/>
<dbReference type="Pfam" id="PF07536">
    <property type="entry name" value="HWE_HK"/>
    <property type="match status" value="1"/>
</dbReference>
<protein>
    <recommendedName>
        <fullName evidence="3">Blue-light-activated histidine kinase</fullName>
        <ecNumber evidence="2">2.7.13.3</ecNumber>
    </recommendedName>
</protein>
<reference evidence="19" key="1">
    <citation type="submission" date="2019-07" db="EMBL/GenBank/DDBJ databases">
        <title>FDA dAtabase for Regulatory Grade micrObial Sequences (FDA-ARGOS): Supporting development and validation of Infectious Disease Dx tests.</title>
        <authorList>
            <person name="Bachman M."/>
            <person name="Young C."/>
            <person name="Tallon L."/>
            <person name="Sadzewicz L."/>
            <person name="Vavikolanu K."/>
            <person name="Mehta A."/>
            <person name="Aluvathingal J."/>
            <person name="Nadendla S."/>
            <person name="Nandy P."/>
            <person name="Geyer C."/>
            <person name="Yan Y."/>
            <person name="Sichtig H."/>
        </authorList>
    </citation>
    <scope>NUCLEOTIDE SEQUENCE</scope>
    <source>
        <strain evidence="19">FDAARGOS_618</strain>
        <plasmid evidence="19">unnamed5</plasmid>
    </source>
</reference>
<evidence type="ECO:0000256" key="1">
    <source>
        <dbReference type="ARBA" id="ARBA00000085"/>
    </source>
</evidence>
<dbReference type="InterPro" id="IPR000014">
    <property type="entry name" value="PAS"/>
</dbReference>
<dbReference type="GO" id="GO:0009881">
    <property type="term" value="F:photoreceptor activity"/>
    <property type="evidence" value="ECO:0007669"/>
    <property type="project" value="UniProtKB-KW"/>
</dbReference>
<comment type="catalytic activity">
    <reaction evidence="1">
        <text>ATP + protein L-histidine = ADP + protein N-phospho-L-histidine.</text>
        <dbReference type="EC" id="2.7.13.3"/>
    </reaction>
</comment>
<dbReference type="PROSITE" id="PS50113">
    <property type="entry name" value="PAC"/>
    <property type="match status" value="1"/>
</dbReference>
<evidence type="ECO:0000256" key="11">
    <source>
        <dbReference type="ARBA" id="ARBA00022741"/>
    </source>
</evidence>
<keyword evidence="5" id="KW-0597">Phosphoprotein</keyword>
<keyword evidence="15" id="KW-0843">Virulence</keyword>
<evidence type="ECO:0000259" key="17">
    <source>
        <dbReference type="PROSITE" id="PS50112"/>
    </source>
</evidence>
<evidence type="ECO:0000256" key="12">
    <source>
        <dbReference type="ARBA" id="ARBA00022777"/>
    </source>
</evidence>
<evidence type="ECO:0000256" key="4">
    <source>
        <dbReference type="ARBA" id="ARBA00022543"/>
    </source>
</evidence>
<keyword evidence="11" id="KW-0547">Nucleotide-binding</keyword>
<evidence type="ECO:0000256" key="3">
    <source>
        <dbReference type="ARBA" id="ARBA00021740"/>
    </source>
</evidence>
<evidence type="ECO:0000256" key="10">
    <source>
        <dbReference type="ARBA" id="ARBA00022737"/>
    </source>
</evidence>
<accession>A0AA44EHM9</accession>
<feature type="domain" description="PAC" evidence="18">
    <location>
        <begin position="95"/>
        <end position="147"/>
    </location>
</feature>
<sequence>MSEDRLKELQAEARVAQPDHDAAAFLAAIVESSDDAIVSKSLDGIITTWNLSAERLFGYTAAEAVGRPITILIPEDRSDEEPAIIARMKAGERVEHFETVRRRKDGTLIDISLTISPIRQSDGKIIGASKIARDISERKRITEHQNMLLREMHHRVKNLFAITGSIITLAARTAHTPEELAEGMKNRLISLSHAHQMTLPPFSGLAQSTDQTTTFFTLLTHLLSPFEGRDTRRWHLHGEDTPISADRLTSLALLFHEYATNAVKYGALSASEGRLDITLTPEPGCFQIEWLESNTTPATASESKGEGFGTTLEKMLIRALNAEVSREWHEHGLLIRLSLPRDAFGVPAVKRPAL</sequence>
<keyword evidence="13" id="KW-0067">ATP-binding</keyword>
<evidence type="ECO:0000256" key="15">
    <source>
        <dbReference type="ARBA" id="ARBA00023026"/>
    </source>
</evidence>
<dbReference type="EMBL" id="JABRWM010000005">
    <property type="protein sequence ID" value="NRF18424.1"/>
    <property type="molecule type" value="Genomic_DNA"/>
</dbReference>
<keyword evidence="9" id="KW-0808">Transferase</keyword>
<comment type="caution">
    <text evidence="19">The sequence shown here is derived from an EMBL/GenBank/DDBJ whole genome shotgun (WGS) entry which is preliminary data.</text>
</comment>
<keyword evidence="16" id="KW-0675">Receptor</keyword>
<dbReference type="CDD" id="cd00130">
    <property type="entry name" value="PAS"/>
    <property type="match status" value="1"/>
</dbReference>